<evidence type="ECO:0000313" key="2">
    <source>
        <dbReference type="EMBL" id="OHX67117.1"/>
    </source>
</evidence>
<gene>
    <name evidence="2" type="ORF">NH26_12575</name>
</gene>
<reference evidence="2 3" key="1">
    <citation type="journal article" date="2012" name="Int. J. Syst. Evol. Microbiol.">
        <title>Flammeovirga pacifica sp. nov., isolated from deep-sea sediment.</title>
        <authorList>
            <person name="Xu H."/>
            <person name="Fu Y."/>
            <person name="Yang N."/>
            <person name="Ding Z."/>
            <person name="Lai Q."/>
            <person name="Zeng R."/>
        </authorList>
    </citation>
    <scope>NUCLEOTIDE SEQUENCE [LARGE SCALE GENOMIC DNA]</scope>
    <source>
        <strain evidence="3">DSM 24597 / LMG 26175 / WPAGA1</strain>
    </source>
</reference>
<accession>A0A1S1Z1K8</accession>
<comment type="caution">
    <text evidence="2">The sequence shown here is derived from an EMBL/GenBank/DDBJ whole genome shotgun (WGS) entry which is preliminary data.</text>
</comment>
<proteinExistence type="predicted"/>
<dbReference type="InterPro" id="IPR046230">
    <property type="entry name" value="DUF6263"/>
</dbReference>
<name>A0A1S1Z1K8_FLAPC</name>
<dbReference type="STRING" id="915059.NH26_12575"/>
<feature type="signal peptide" evidence="1">
    <location>
        <begin position="1"/>
        <end position="18"/>
    </location>
</feature>
<keyword evidence="3" id="KW-1185">Reference proteome</keyword>
<dbReference type="AlphaFoldDB" id="A0A1S1Z1K8"/>
<dbReference type="Pfam" id="PF19777">
    <property type="entry name" value="DUF6263"/>
    <property type="match status" value="1"/>
</dbReference>
<dbReference type="Proteomes" id="UP000179797">
    <property type="component" value="Unassembled WGS sequence"/>
</dbReference>
<dbReference type="RefSeq" id="WP_044229926.1">
    <property type="nucleotide sequence ID" value="NZ_JRYR02000001.1"/>
</dbReference>
<keyword evidence="1" id="KW-0732">Signal</keyword>
<sequence length="179" mass="20187">MKQLLLFFILLSPISLWAQTSLKLQLKEGETYYQNSSNTTNIEQQMQGQTMKIGMDNISRTAYFVEKIADGNYQCKVTFESLEIGIEMGPQIQTFTSNSGEDPFSKILNALTKQSFSMILSPLGKVVAISGMEELWNNVEKATQDIPAFQKGQILNQLKQSYSNDQLISNTELVFSIYS</sequence>
<dbReference type="EMBL" id="JRYR02000001">
    <property type="protein sequence ID" value="OHX67117.1"/>
    <property type="molecule type" value="Genomic_DNA"/>
</dbReference>
<feature type="chain" id="PRO_5010362865" evidence="1">
    <location>
        <begin position="19"/>
        <end position="179"/>
    </location>
</feature>
<dbReference type="OrthoDB" id="3034330at2"/>
<evidence type="ECO:0000256" key="1">
    <source>
        <dbReference type="SAM" id="SignalP"/>
    </source>
</evidence>
<evidence type="ECO:0000313" key="3">
    <source>
        <dbReference type="Proteomes" id="UP000179797"/>
    </source>
</evidence>
<protein>
    <submittedName>
        <fullName evidence="2">Uncharacterized protein</fullName>
    </submittedName>
</protein>
<organism evidence="2 3">
    <name type="scientific">Flammeovirga pacifica</name>
    <dbReference type="NCBI Taxonomy" id="915059"/>
    <lineage>
        <taxon>Bacteria</taxon>
        <taxon>Pseudomonadati</taxon>
        <taxon>Bacteroidota</taxon>
        <taxon>Cytophagia</taxon>
        <taxon>Cytophagales</taxon>
        <taxon>Flammeovirgaceae</taxon>
        <taxon>Flammeovirga</taxon>
    </lineage>
</organism>